<proteinExistence type="predicted"/>
<keyword evidence="3" id="KW-1185">Reference proteome</keyword>
<organism evidence="2 3">
    <name type="scientific">Limnohabitans planktonicus II-D5</name>
    <dbReference type="NCBI Taxonomy" id="1293045"/>
    <lineage>
        <taxon>Bacteria</taxon>
        <taxon>Pseudomonadati</taxon>
        <taxon>Pseudomonadota</taxon>
        <taxon>Betaproteobacteria</taxon>
        <taxon>Burkholderiales</taxon>
        <taxon>Comamonadaceae</taxon>
        <taxon>Limnohabitans</taxon>
    </lineage>
</organism>
<evidence type="ECO:0000256" key="1">
    <source>
        <dbReference type="SAM" id="SignalP"/>
    </source>
</evidence>
<accession>A0A2T7U8N3</accession>
<evidence type="ECO:0008006" key="4">
    <source>
        <dbReference type="Google" id="ProtNLM"/>
    </source>
</evidence>
<gene>
    <name evidence="2" type="ORF">H663_019455</name>
</gene>
<feature type="chain" id="PRO_5015458388" description="DUF3551 domain-containing protein" evidence="1">
    <location>
        <begin position="28"/>
        <end position="91"/>
    </location>
</feature>
<protein>
    <recommendedName>
        <fullName evidence="4">DUF3551 domain-containing protein</fullName>
    </recommendedName>
</protein>
<dbReference type="OrthoDB" id="8913321at2"/>
<dbReference type="AlphaFoldDB" id="A0A2T7U8N3"/>
<evidence type="ECO:0000313" key="3">
    <source>
        <dbReference type="Proteomes" id="UP000037507"/>
    </source>
</evidence>
<keyword evidence="1" id="KW-0732">Signal</keyword>
<reference evidence="2" key="1">
    <citation type="submission" date="2017-04" db="EMBL/GenBank/DDBJ databases">
        <title>Unexpected and diverse lifestyles within the genus Limnohabitans.</title>
        <authorList>
            <person name="Kasalicky V."/>
            <person name="Mehrshad M."/>
            <person name="Andrei S.-A."/>
            <person name="Salcher M."/>
            <person name="Kratochvilova H."/>
            <person name="Simek K."/>
            <person name="Ghai R."/>
        </authorList>
    </citation>
    <scope>NUCLEOTIDE SEQUENCE [LARGE SCALE GENOMIC DNA]</scope>
    <source>
        <strain evidence="2">II-D5</strain>
    </source>
</reference>
<comment type="caution">
    <text evidence="2">The sequence shown here is derived from an EMBL/GenBank/DDBJ whole genome shotgun (WGS) entry which is preliminary data.</text>
</comment>
<name>A0A2T7U8N3_9BURK</name>
<dbReference type="EMBL" id="LFYT02000045">
    <property type="protein sequence ID" value="PVE41022.1"/>
    <property type="molecule type" value="Genomic_DNA"/>
</dbReference>
<dbReference type="STRING" id="1293045.H663_00240"/>
<dbReference type="Proteomes" id="UP000037507">
    <property type="component" value="Unassembled WGS sequence"/>
</dbReference>
<feature type="signal peptide" evidence="1">
    <location>
        <begin position="1"/>
        <end position="27"/>
    </location>
</feature>
<sequence length="91" mass="9337">MQNKSILAHAVLSVSLALSGGMLYAQSAPGGDSRRPPPPEALAACKTLKSGKDCSFNGPHGSVQGTCWAPADKPLACKPRHMPAGGMPAQR</sequence>
<evidence type="ECO:0000313" key="2">
    <source>
        <dbReference type="EMBL" id="PVE41022.1"/>
    </source>
</evidence>
<dbReference type="RefSeq" id="WP_053168671.1">
    <property type="nucleotide sequence ID" value="NZ_LFYT02000045.1"/>
</dbReference>